<gene>
    <name evidence="5" type="ORF">RP75_22950</name>
</gene>
<dbReference type="EMBL" id="JWIT01000022">
    <property type="protein sequence ID" value="KJF71077.1"/>
    <property type="molecule type" value="Genomic_DNA"/>
</dbReference>
<evidence type="ECO:0000259" key="4">
    <source>
        <dbReference type="PROSITE" id="PS01124"/>
    </source>
</evidence>
<dbReference type="Pfam" id="PF12833">
    <property type="entry name" value="HTH_18"/>
    <property type="match status" value="1"/>
</dbReference>
<dbReference type="PROSITE" id="PS01124">
    <property type="entry name" value="HTH_ARAC_FAMILY_2"/>
    <property type="match status" value="1"/>
</dbReference>
<evidence type="ECO:0000256" key="3">
    <source>
        <dbReference type="ARBA" id="ARBA00023163"/>
    </source>
</evidence>
<comment type="caution">
    <text evidence="5">The sequence shown here is derived from an EMBL/GenBank/DDBJ whole genome shotgun (WGS) entry which is preliminary data.</text>
</comment>
<dbReference type="SMART" id="SM00342">
    <property type="entry name" value="HTH_ARAC"/>
    <property type="match status" value="1"/>
</dbReference>
<dbReference type="PANTHER" id="PTHR47894:SF4">
    <property type="entry name" value="HTH-TYPE TRANSCRIPTIONAL REGULATOR GADX"/>
    <property type="match status" value="1"/>
</dbReference>
<organism evidence="5 6">
    <name type="scientific">Agrobacterium arsenijevicii</name>
    <dbReference type="NCBI Taxonomy" id="1585697"/>
    <lineage>
        <taxon>Bacteria</taxon>
        <taxon>Pseudomonadati</taxon>
        <taxon>Pseudomonadota</taxon>
        <taxon>Alphaproteobacteria</taxon>
        <taxon>Hyphomicrobiales</taxon>
        <taxon>Rhizobiaceae</taxon>
        <taxon>Rhizobium/Agrobacterium group</taxon>
        <taxon>Agrobacterium</taxon>
    </lineage>
</organism>
<keyword evidence="2" id="KW-0238">DNA-binding</keyword>
<evidence type="ECO:0000313" key="5">
    <source>
        <dbReference type="EMBL" id="KJF71077.1"/>
    </source>
</evidence>
<dbReference type="Proteomes" id="UP000032564">
    <property type="component" value="Unassembled WGS sequence"/>
</dbReference>
<accession>A0ABR5D2J0</accession>
<name>A0ABR5D2J0_9HYPH</name>
<keyword evidence="1" id="KW-0805">Transcription regulation</keyword>
<evidence type="ECO:0000256" key="2">
    <source>
        <dbReference type="ARBA" id="ARBA00023125"/>
    </source>
</evidence>
<dbReference type="RefSeq" id="WP_045022878.1">
    <property type="nucleotide sequence ID" value="NZ_CP166105.1"/>
</dbReference>
<sequence length="300" mass="33612">MTRTFEPRDDLQRREIARTLQSLAAFDTRDVLEGGSPPIISAFVSGRRETITQLVMPSAGLVVVIEGRKEIVAGVEHRIYQAGEVFVLPANAHVDVVNEPDAETGFYRALFIRFPRELVIEAARRWPQFVGQKASLEPVLSADLCSAIFHAAEALSQRVKASRRVSEHRILEILLILAEQGVLPLVPKYVDGSASEAVRLLIRHRLHHVWSAANVAAHLAMSEATLRRRLRSEKQTLQMLLRTERMNAAYIVLNDRDADVADALAATGYRSRSHFARHFRDSFGVSPAAVRQRKQERVTA</sequence>
<evidence type="ECO:0000256" key="1">
    <source>
        <dbReference type="ARBA" id="ARBA00023015"/>
    </source>
</evidence>
<keyword evidence="3" id="KW-0804">Transcription</keyword>
<dbReference type="InterPro" id="IPR009057">
    <property type="entry name" value="Homeodomain-like_sf"/>
</dbReference>
<dbReference type="Gene3D" id="1.10.10.60">
    <property type="entry name" value="Homeodomain-like"/>
    <property type="match status" value="1"/>
</dbReference>
<proteinExistence type="predicted"/>
<keyword evidence="6" id="KW-1185">Reference proteome</keyword>
<dbReference type="PANTHER" id="PTHR47894">
    <property type="entry name" value="HTH-TYPE TRANSCRIPTIONAL REGULATOR GADX"/>
    <property type="match status" value="1"/>
</dbReference>
<reference evidence="5 6" key="1">
    <citation type="submission" date="2014-12" db="EMBL/GenBank/DDBJ databases">
        <authorList>
            <person name="Kuzmanovic N."/>
            <person name="Pulawska J."/>
            <person name="Obradovic A."/>
        </authorList>
    </citation>
    <scope>NUCLEOTIDE SEQUENCE [LARGE SCALE GENOMIC DNA]</scope>
    <source>
        <strain evidence="5 6">KFB 330</strain>
    </source>
</reference>
<dbReference type="InterPro" id="IPR018060">
    <property type="entry name" value="HTH_AraC"/>
</dbReference>
<protein>
    <submittedName>
        <fullName evidence="5">AraC family transcriptional regulator</fullName>
    </submittedName>
</protein>
<feature type="domain" description="HTH araC/xylS-type" evidence="4">
    <location>
        <begin position="196"/>
        <end position="293"/>
    </location>
</feature>
<dbReference type="SUPFAM" id="SSF46689">
    <property type="entry name" value="Homeodomain-like"/>
    <property type="match status" value="1"/>
</dbReference>
<evidence type="ECO:0000313" key="6">
    <source>
        <dbReference type="Proteomes" id="UP000032564"/>
    </source>
</evidence>